<organism evidence="1 2">
    <name type="scientific">Bacteroides oleiciplenus</name>
    <dbReference type="NCBI Taxonomy" id="626931"/>
    <lineage>
        <taxon>Bacteria</taxon>
        <taxon>Pseudomonadati</taxon>
        <taxon>Bacteroidota</taxon>
        <taxon>Bacteroidia</taxon>
        <taxon>Bacteroidales</taxon>
        <taxon>Bacteroidaceae</taxon>
        <taxon>Bacteroides</taxon>
    </lineage>
</organism>
<proteinExistence type="predicted"/>
<protein>
    <recommendedName>
        <fullName evidence="3">Outer membrane protein beta-barrel domain-containing protein</fullName>
    </recommendedName>
</protein>
<sequence length="218" mass="24314">MTLAITSMQAQEFTLEYNIGYGLYGMSDLKGALKDAAGSGLKGVKTTDNFPGNFTHNFRVGIQQEQHQIGLTYSHQNTSGQNHLADPTGEYKLKIKNTGNQLGVFYRFHCLEGKISPYFELASGIVFNNCKMEEYIRVDAEVQQEKSTLVGVNFFLQPAIGVRYKISTFAAIIASVGYEWDPTGKLHLKGNKDMKSSYYADWSGLRVSAGIVTYFKMK</sequence>
<dbReference type="InterPro" id="IPR011250">
    <property type="entry name" value="OMP/PagP_B-barrel"/>
</dbReference>
<dbReference type="AlphaFoldDB" id="A0A3E5BAV0"/>
<evidence type="ECO:0008006" key="3">
    <source>
        <dbReference type="Google" id="ProtNLM"/>
    </source>
</evidence>
<name>A0A3E5BAV0_9BACE</name>
<reference evidence="1 2" key="1">
    <citation type="submission" date="2018-08" db="EMBL/GenBank/DDBJ databases">
        <title>A genome reference for cultivated species of the human gut microbiota.</title>
        <authorList>
            <person name="Zou Y."/>
            <person name="Xue W."/>
            <person name="Luo G."/>
        </authorList>
    </citation>
    <scope>NUCLEOTIDE SEQUENCE [LARGE SCALE GENOMIC DNA]</scope>
    <source>
        <strain evidence="1 2">OM05-15BH</strain>
    </source>
</reference>
<comment type="caution">
    <text evidence="1">The sequence shown here is derived from an EMBL/GenBank/DDBJ whole genome shotgun (WGS) entry which is preliminary data.</text>
</comment>
<gene>
    <name evidence="1" type="ORF">DXB65_13305</name>
</gene>
<evidence type="ECO:0000313" key="1">
    <source>
        <dbReference type="EMBL" id="RGN34686.1"/>
    </source>
</evidence>
<dbReference type="Gene3D" id="2.40.160.20">
    <property type="match status" value="1"/>
</dbReference>
<accession>A0A3E5BAV0</accession>
<evidence type="ECO:0000313" key="2">
    <source>
        <dbReference type="Proteomes" id="UP000260983"/>
    </source>
</evidence>
<dbReference type="EMBL" id="QSUL01000008">
    <property type="protein sequence ID" value="RGN34686.1"/>
    <property type="molecule type" value="Genomic_DNA"/>
</dbReference>
<dbReference type="SUPFAM" id="SSF56925">
    <property type="entry name" value="OMPA-like"/>
    <property type="match status" value="1"/>
</dbReference>
<dbReference type="Proteomes" id="UP000260983">
    <property type="component" value="Unassembled WGS sequence"/>
</dbReference>